<evidence type="ECO:0000313" key="1">
    <source>
        <dbReference type="EMBL" id="GEU94228.1"/>
    </source>
</evidence>
<reference evidence="1" key="1">
    <citation type="journal article" date="2019" name="Sci. Rep.">
        <title>Draft genome of Tanacetum cinerariifolium, the natural source of mosquito coil.</title>
        <authorList>
            <person name="Yamashiro T."/>
            <person name="Shiraishi A."/>
            <person name="Satake H."/>
            <person name="Nakayama K."/>
        </authorList>
    </citation>
    <scope>NUCLEOTIDE SEQUENCE</scope>
</reference>
<comment type="caution">
    <text evidence="1">The sequence shown here is derived from an EMBL/GenBank/DDBJ whole genome shotgun (WGS) entry which is preliminary data.</text>
</comment>
<name>A0A6L2P718_TANCI</name>
<dbReference type="EMBL" id="BKCJ010011027">
    <property type="protein sequence ID" value="GEU94228.1"/>
    <property type="molecule type" value="Genomic_DNA"/>
</dbReference>
<gene>
    <name evidence="1" type="ORF">Tci_066206</name>
</gene>
<dbReference type="AlphaFoldDB" id="A0A6L2P718"/>
<organism evidence="1">
    <name type="scientific">Tanacetum cinerariifolium</name>
    <name type="common">Dalmatian daisy</name>
    <name type="synonym">Chrysanthemum cinerariifolium</name>
    <dbReference type="NCBI Taxonomy" id="118510"/>
    <lineage>
        <taxon>Eukaryota</taxon>
        <taxon>Viridiplantae</taxon>
        <taxon>Streptophyta</taxon>
        <taxon>Embryophyta</taxon>
        <taxon>Tracheophyta</taxon>
        <taxon>Spermatophyta</taxon>
        <taxon>Magnoliopsida</taxon>
        <taxon>eudicotyledons</taxon>
        <taxon>Gunneridae</taxon>
        <taxon>Pentapetalae</taxon>
        <taxon>asterids</taxon>
        <taxon>campanulids</taxon>
        <taxon>Asterales</taxon>
        <taxon>Asteraceae</taxon>
        <taxon>Asteroideae</taxon>
        <taxon>Anthemideae</taxon>
        <taxon>Anthemidinae</taxon>
        <taxon>Tanacetum</taxon>
    </lineage>
</organism>
<protein>
    <submittedName>
        <fullName evidence="1">Uncharacterized protein</fullName>
    </submittedName>
</protein>
<feature type="non-terminal residue" evidence="1">
    <location>
        <position position="1"/>
    </location>
</feature>
<sequence length="32" mass="3425">IPGACLLLGKVEEGRGSGVKVVEWPGKVEKWC</sequence>
<accession>A0A6L2P718</accession>
<proteinExistence type="predicted"/>